<keyword evidence="3 4" id="KW-0648">Protein biosynthesis</keyword>
<reference evidence="7 8" key="1">
    <citation type="submission" date="2013-02" db="EMBL/GenBank/DDBJ databases">
        <title>The Genome Sequence of Plasmodium vinckei petteri CR.</title>
        <authorList>
            <consortium name="The Broad Institute Genome Sequencing Platform"/>
            <consortium name="The Broad Institute Genome Sequencing Center for Infectious Disease"/>
            <person name="Neafsey D."/>
            <person name="Cheeseman I."/>
            <person name="Volkman S."/>
            <person name="Adams J."/>
            <person name="Walker B."/>
            <person name="Young S.K."/>
            <person name="Zeng Q."/>
            <person name="Gargeya S."/>
            <person name="Fitzgerald M."/>
            <person name="Haas B."/>
            <person name="Abouelleil A."/>
            <person name="Alvarado L."/>
            <person name="Arachchi H.M."/>
            <person name="Berlin A.M."/>
            <person name="Chapman S.B."/>
            <person name="Dewar J."/>
            <person name="Goldberg J."/>
            <person name="Griggs A."/>
            <person name="Gujja S."/>
            <person name="Hansen M."/>
            <person name="Howarth C."/>
            <person name="Imamovic A."/>
            <person name="Larimer J."/>
            <person name="McCowan C."/>
            <person name="Murphy C."/>
            <person name="Neiman D."/>
            <person name="Pearson M."/>
            <person name="Priest M."/>
            <person name="Roberts A."/>
            <person name="Saif S."/>
            <person name="Shea T."/>
            <person name="Sisk P."/>
            <person name="Sykes S."/>
            <person name="Wortman J."/>
            <person name="Nusbaum C."/>
            <person name="Birren B."/>
        </authorList>
    </citation>
    <scope>NUCLEOTIDE SEQUENCE [LARGE SCALE GENOMIC DNA]</scope>
    <source>
        <strain evidence="7 8">CR</strain>
    </source>
</reference>
<gene>
    <name evidence="7" type="ORF">YYG_03787</name>
</gene>
<dbReference type="eggNOG" id="KOG1076">
    <property type="taxonomic scope" value="Eukaryota"/>
</dbReference>
<dbReference type="InterPro" id="IPR027516">
    <property type="entry name" value="EIF3C"/>
</dbReference>
<keyword evidence="1 4" id="KW-0963">Cytoplasm</keyword>
<dbReference type="InterPro" id="IPR000717">
    <property type="entry name" value="PCI_dom"/>
</dbReference>
<feature type="compositionally biased region" description="Basic and acidic residues" evidence="5">
    <location>
        <begin position="546"/>
        <end position="560"/>
    </location>
</feature>
<feature type="domain" description="PCI" evidence="6">
    <location>
        <begin position="698"/>
        <end position="870"/>
    </location>
</feature>
<dbReference type="Proteomes" id="UP000030659">
    <property type="component" value="Unassembled WGS sequence"/>
</dbReference>
<evidence type="ECO:0000313" key="7">
    <source>
        <dbReference type="EMBL" id="EUD71154.1"/>
    </source>
</evidence>
<organism evidence="7 8">
    <name type="scientific">Plasmodium vinckei petteri</name>
    <dbReference type="NCBI Taxonomy" id="138298"/>
    <lineage>
        <taxon>Eukaryota</taxon>
        <taxon>Sar</taxon>
        <taxon>Alveolata</taxon>
        <taxon>Apicomplexa</taxon>
        <taxon>Aconoidasida</taxon>
        <taxon>Haemosporida</taxon>
        <taxon>Plasmodiidae</taxon>
        <taxon>Plasmodium</taxon>
        <taxon>Plasmodium (Vinckeia)</taxon>
    </lineage>
</organism>
<feature type="compositionally biased region" description="Acidic residues" evidence="5">
    <location>
        <begin position="208"/>
        <end position="233"/>
    </location>
</feature>
<dbReference type="PANTHER" id="PTHR13937">
    <property type="entry name" value="EUKARYOTIC TRANSLATION INITATION FACTOR 3, SUBUNIT 8 EIF3S8 -RELATED"/>
    <property type="match status" value="1"/>
</dbReference>
<feature type="compositionally biased region" description="Acidic residues" evidence="5">
    <location>
        <begin position="178"/>
        <end position="199"/>
    </location>
</feature>
<feature type="compositionally biased region" description="Basic and acidic residues" evidence="5">
    <location>
        <begin position="298"/>
        <end position="316"/>
    </location>
</feature>
<feature type="region of interest" description="Disordered" evidence="5">
    <location>
        <begin position="910"/>
        <end position="956"/>
    </location>
</feature>
<dbReference type="EMBL" id="KI965402">
    <property type="protein sequence ID" value="EUD71154.1"/>
    <property type="molecule type" value="Genomic_DNA"/>
</dbReference>
<accession>W7ARF3</accession>
<feature type="region of interest" description="Disordered" evidence="5">
    <location>
        <begin position="546"/>
        <end position="570"/>
    </location>
</feature>
<feature type="compositionally biased region" description="Acidic residues" evidence="5">
    <location>
        <begin position="242"/>
        <end position="266"/>
    </location>
</feature>
<dbReference type="GO" id="GO:0016282">
    <property type="term" value="C:eukaryotic 43S preinitiation complex"/>
    <property type="evidence" value="ECO:0007669"/>
    <property type="project" value="UniProtKB-UniRule"/>
</dbReference>
<evidence type="ECO:0000256" key="2">
    <source>
        <dbReference type="ARBA" id="ARBA00022540"/>
    </source>
</evidence>
<evidence type="ECO:0000256" key="3">
    <source>
        <dbReference type="ARBA" id="ARBA00022917"/>
    </source>
</evidence>
<dbReference type="PANTHER" id="PTHR13937:SF0">
    <property type="entry name" value="EUKARYOTIC TRANSLATION INITIATION FACTOR 3 SUBUNIT C-RELATED"/>
    <property type="match status" value="1"/>
</dbReference>
<protein>
    <recommendedName>
        <fullName evidence="4">Eukaryotic translation initiation factor 3 subunit C</fullName>
        <shortName evidence="4">eIF3c</shortName>
    </recommendedName>
    <alternativeName>
        <fullName evidence="4">Eukaryotic translation initiation factor 3 subunit 8</fullName>
    </alternativeName>
</protein>
<evidence type="ECO:0000256" key="1">
    <source>
        <dbReference type="ARBA" id="ARBA00022490"/>
    </source>
</evidence>
<evidence type="ECO:0000259" key="6">
    <source>
        <dbReference type="PROSITE" id="PS50250"/>
    </source>
</evidence>
<proteinExistence type="inferred from homology"/>
<comment type="subcellular location">
    <subcellularLocation>
        <location evidence="4">Cytoplasm</location>
    </subcellularLocation>
</comment>
<comment type="similarity">
    <text evidence="4">Belongs to the eIF-3 subunit C family.</text>
</comment>
<dbReference type="Pfam" id="PF01399">
    <property type="entry name" value="PCI"/>
    <property type="match status" value="1"/>
</dbReference>
<dbReference type="PROSITE" id="PS50250">
    <property type="entry name" value="PCI"/>
    <property type="match status" value="1"/>
</dbReference>
<feature type="compositionally biased region" description="Low complexity" evidence="5">
    <location>
        <begin position="929"/>
        <end position="941"/>
    </location>
</feature>
<dbReference type="InterPro" id="IPR008905">
    <property type="entry name" value="EIF3C_N_dom"/>
</dbReference>
<dbReference type="GO" id="GO:0003723">
    <property type="term" value="F:RNA binding"/>
    <property type="evidence" value="ECO:0007669"/>
    <property type="project" value="InterPro"/>
</dbReference>
<comment type="function">
    <text evidence="4">Component of the eukaryotic translation initiation factor 3 (eIF-3) complex, which is involved in protein synthesis of a specialized repertoire of mRNAs and, together with other initiation factors, stimulates binding of mRNA and methionyl-tRNAi to the 40S ribosome. The eIF-3 complex specifically targets and initiates translation of a subset of mRNAs involved in cell proliferation.</text>
</comment>
<dbReference type="InterPro" id="IPR036390">
    <property type="entry name" value="WH_DNA-bd_sf"/>
</dbReference>
<dbReference type="AlphaFoldDB" id="W7ARF3"/>
<dbReference type="GO" id="GO:0005852">
    <property type="term" value="C:eukaryotic translation initiation factor 3 complex"/>
    <property type="evidence" value="ECO:0007669"/>
    <property type="project" value="UniProtKB-UniRule"/>
</dbReference>
<evidence type="ECO:0000313" key="8">
    <source>
        <dbReference type="Proteomes" id="UP000030659"/>
    </source>
</evidence>
<keyword evidence="2 4" id="KW-0396">Initiation factor</keyword>
<evidence type="ECO:0000256" key="5">
    <source>
        <dbReference type="SAM" id="MobiDB-lite"/>
    </source>
</evidence>
<dbReference type="Pfam" id="PF05470">
    <property type="entry name" value="eIF-3c_N"/>
    <property type="match status" value="1"/>
</dbReference>
<feature type="compositionally biased region" description="Basic and acidic residues" evidence="5">
    <location>
        <begin position="910"/>
        <end position="928"/>
    </location>
</feature>
<dbReference type="GO" id="GO:0003743">
    <property type="term" value="F:translation initiation factor activity"/>
    <property type="evidence" value="ECO:0007669"/>
    <property type="project" value="UniProtKB-UniRule"/>
</dbReference>
<comment type="subunit">
    <text evidence="4">Component of the eukaryotic translation initiation factor 3 (eIF-3) complex.</text>
</comment>
<dbReference type="SMART" id="SM00088">
    <property type="entry name" value="PINT"/>
    <property type="match status" value="1"/>
</dbReference>
<feature type="region of interest" description="Disordered" evidence="5">
    <location>
        <begin position="1"/>
        <end position="53"/>
    </location>
</feature>
<dbReference type="HAMAP" id="MF_03002">
    <property type="entry name" value="eIF3c"/>
    <property type="match status" value="1"/>
</dbReference>
<sequence length="956" mass="112571">MQSKFWARGADNDSGDNVSDSSENEVDEKPLVSAQAERWAVMDSSSSEEEERVIKSSEGKRLHFYETVEDNLNDSMENDDFNQLLKEYENLYKFMAKEGADRIPNFVIIYLDKLTKYVDTTFQNNVEKKDLSKNKAQTLNKLRAKIRKCSELYQNKLNEYHENPDKFKEDLERRKKDEDDDDDDDEDEDEEDEEDDEEEEKKVKTNKDDDDEDDDDDDDEDEDEEDEEDDEEEEKKVKTNKDDDDEDDDDDWSYSDDAEYASDEEDDKTKKAMSKWGLKTSEKVETKKKVAKVKKSKKEGTKKKDEKGSHADDNQSSKKKTYAELLNTKNLSEDVIRNRVKSVIEKRGRKGLDKHEHINILSKLCEIAKTISTQSYIEVLEHLINLEFDVVSSVYTYMSFNVWNKTFKYIELILDLLIQNDHFYLVSINITEEIAEATDETNEKEKINKSCKTLISFLAKLDDELLKALLYIDVQTEEYRKRLGKTVHMISLLYKGYKYVKYTKNLPDLAIYISTRILDHLYYKPELPFKQIWGFVKQGKEYVEKQTEGKEADNQKKEETNESPDADESPKDVIEKFVCEVFEHGTKQQKLRALLQLSYNKSLYDEFLEAREILNVGNVHELAISSDVQTQILYNRNLIQLGLCAFRHGRIYEAHCCLVEICSQNKHRELIAQGISTLKNQEKTIEQERTEKRRLLSFHMHISIELIECVNNICAMLLEVPNLAKHSYESKKDIISRQFRRFLDIYDKQIFNSPPENNREIIILATKYLQKGNWKMCCEKIFSLSIWPKFTDKEKVQAILKEKIKQEAMRTYIFRYISVYDSFSIDQLCVMFDLPQNTVHSILSKMMVNHEIPACWNESSKYILINKVNPTPLQTMALKLAENINEVMEQNELALNMKNPKFMLMQERKTQMKDDKSNWNHKKGDGKYGKNYNRNKNQNYKKNYKDKNMNKNFVQH</sequence>
<dbReference type="GO" id="GO:0033290">
    <property type="term" value="C:eukaryotic 48S preinitiation complex"/>
    <property type="evidence" value="ECO:0007669"/>
    <property type="project" value="UniProtKB-UniRule"/>
</dbReference>
<feature type="region of interest" description="Disordered" evidence="5">
    <location>
        <begin position="160"/>
        <end position="274"/>
    </location>
</feature>
<dbReference type="GO" id="GO:0031369">
    <property type="term" value="F:translation initiation factor binding"/>
    <property type="evidence" value="ECO:0007669"/>
    <property type="project" value="InterPro"/>
</dbReference>
<evidence type="ECO:0000256" key="4">
    <source>
        <dbReference type="HAMAP-Rule" id="MF_03002"/>
    </source>
</evidence>
<feature type="compositionally biased region" description="Basic and acidic residues" evidence="5">
    <location>
        <begin position="160"/>
        <end position="177"/>
    </location>
</feature>
<name>W7ARF3_PLAVN</name>
<dbReference type="SUPFAM" id="SSF46785">
    <property type="entry name" value="Winged helix' DNA-binding domain"/>
    <property type="match status" value="1"/>
</dbReference>
<feature type="region of interest" description="Disordered" evidence="5">
    <location>
        <begin position="287"/>
        <end position="321"/>
    </location>
</feature>
<dbReference type="GO" id="GO:0001732">
    <property type="term" value="P:formation of cytoplasmic translation initiation complex"/>
    <property type="evidence" value="ECO:0007669"/>
    <property type="project" value="UniProtKB-UniRule"/>
</dbReference>